<keyword evidence="4" id="KW-1185">Reference proteome</keyword>
<dbReference type="GeneID" id="11117614"/>
<accession>G0X580</accession>
<dbReference type="InterPro" id="IPR003615">
    <property type="entry name" value="HNH_nuc"/>
</dbReference>
<name>G0X580_9CAUD</name>
<proteinExistence type="predicted"/>
<evidence type="ECO:0000313" key="4">
    <source>
        <dbReference type="Proteomes" id="UP000001639"/>
    </source>
</evidence>
<dbReference type="Proteomes" id="UP000001639">
    <property type="component" value="Segment"/>
</dbReference>
<evidence type="ECO:0000313" key="3">
    <source>
        <dbReference type="EMBL" id="AEK82062.1"/>
    </source>
</evidence>
<reference evidence="3 4" key="1">
    <citation type="journal article" date="2011" name="Arch. Virol.">
        <title>The genome sequence of enterobacterial phage 7-11, which possesses an unusually elongated head.</title>
        <authorList>
            <person name="Kropinski A.M."/>
            <person name="Lingohr E.J."/>
            <person name="Ackermann H.W."/>
        </authorList>
    </citation>
    <scope>NUCLEOTIDE SEQUENCE [LARGE SCALE GENOMIC DNA]</scope>
</reference>
<evidence type="ECO:0000256" key="1">
    <source>
        <dbReference type="SAM" id="MobiDB-lite"/>
    </source>
</evidence>
<feature type="domain" description="HNH nuclease" evidence="2">
    <location>
        <begin position="139"/>
        <end position="188"/>
    </location>
</feature>
<protein>
    <recommendedName>
        <fullName evidence="2">HNH nuclease domain-containing protein</fullName>
    </recommendedName>
</protein>
<evidence type="ECO:0000259" key="2">
    <source>
        <dbReference type="Pfam" id="PF13391"/>
    </source>
</evidence>
<organism evidence="3 4">
    <name type="scientific">Salmonella phage 7-11</name>
    <dbReference type="NCBI Taxonomy" id="1054968"/>
    <lineage>
        <taxon>Viruses</taxon>
        <taxon>Duplodnaviria</taxon>
        <taxon>Heunggongvirae</taxon>
        <taxon>Uroviricota</taxon>
        <taxon>Caudoviricetes</taxon>
        <taxon>Grimontviridae</taxon>
        <taxon>Moazamivirus</taxon>
        <taxon>Moazamivirus 711</taxon>
    </lineage>
</organism>
<dbReference type="KEGG" id="vg:11117614"/>
<feature type="region of interest" description="Disordered" evidence="1">
    <location>
        <begin position="77"/>
        <end position="111"/>
    </location>
</feature>
<dbReference type="EMBL" id="HM997019">
    <property type="protein sequence ID" value="AEK82062.1"/>
    <property type="molecule type" value="Genomic_DNA"/>
</dbReference>
<sequence length="232" mass="25758">MIYSGKNKPVRVQFKGASKLVSKSFETTEEVSSSTKEEQDAIIAELMAGQAKRLNEISHKGSAKERRRQARMEAEARATAETVTYHPQRPAPARRVESQTTVTAAPVERKGSTVQRTVEVRTGQSDFRNRVSMNFGGSCAITGHNVTQCLQAAHISPFADDKNNNTSNGILMSADLHLLFDNHLMSINPDTLTVHFKCNHPYAALYEGNGLKAHRVKLDVEALRIHWNLFKG</sequence>
<dbReference type="Pfam" id="PF13391">
    <property type="entry name" value="HNH_2"/>
    <property type="match status" value="1"/>
</dbReference>
<dbReference type="RefSeq" id="YP_004782522.1">
    <property type="nucleotide sequence ID" value="NC_015938.1"/>
</dbReference>